<reference evidence="3 4" key="1">
    <citation type="journal article" date="2009" name="PLoS Pathog.">
        <title>Draft genome sequencing of giardia intestinalis assemblage B isolate GS: is human giardiasis caused by two different species?</title>
        <authorList>
            <person name="Franzen O."/>
            <person name="Jerlstrom-Hultqvist J."/>
            <person name="Castro E."/>
            <person name="Sherwood E."/>
            <person name="Ankarklev J."/>
            <person name="Reiner D.S."/>
            <person name="Palm D."/>
            <person name="Andersson J.O."/>
            <person name="Andersson B."/>
            <person name="Svard S.G."/>
        </authorList>
    </citation>
    <scope>NUCLEOTIDE SEQUENCE [LARGE SCALE GENOMIC DNA]</scope>
    <source>
        <strain evidence="4">ATCC 50581 / GS clone H7</strain>
    </source>
</reference>
<dbReference type="OMA" id="ACTDKYF"/>
<name>C6LUA9_GIAIB</name>
<dbReference type="InterPro" id="IPR052798">
    <property type="entry name" value="Giardia_VSA"/>
</dbReference>
<evidence type="ECO:0000313" key="3">
    <source>
        <dbReference type="EMBL" id="EET00406.1"/>
    </source>
</evidence>
<dbReference type="InterPro" id="IPR005127">
    <property type="entry name" value="Giardia_VSP"/>
</dbReference>
<dbReference type="InterPro" id="IPR009030">
    <property type="entry name" value="Growth_fac_rcpt_cys_sf"/>
</dbReference>
<dbReference type="PANTHER" id="PTHR23275">
    <property type="entry name" value="CABRIOLET.-RELATED"/>
    <property type="match status" value="1"/>
</dbReference>
<proteinExistence type="predicted"/>
<dbReference type="InterPro" id="IPR000742">
    <property type="entry name" value="EGF"/>
</dbReference>
<comment type="caution">
    <text evidence="3">The sequence shown here is derived from an EMBL/GenBank/DDBJ whole genome shotgun (WGS) entry which is preliminary data.</text>
</comment>
<feature type="domain" description="EGF-like" evidence="2">
    <location>
        <begin position="246"/>
        <end position="285"/>
    </location>
</feature>
<protein>
    <submittedName>
        <fullName evidence="3">VSP</fullName>
    </submittedName>
</protein>
<feature type="domain" description="EGF-like" evidence="2">
    <location>
        <begin position="356"/>
        <end position="387"/>
    </location>
</feature>
<dbReference type="OrthoDB" id="300641at2759"/>
<dbReference type="AlphaFoldDB" id="C6LUA9"/>
<dbReference type="SMART" id="SM00261">
    <property type="entry name" value="FU"/>
    <property type="match status" value="5"/>
</dbReference>
<accession>C6LUA9</accession>
<dbReference type="InterPro" id="IPR006212">
    <property type="entry name" value="Furin_repeat"/>
</dbReference>
<dbReference type="SMART" id="SM00181">
    <property type="entry name" value="EGF"/>
    <property type="match status" value="3"/>
</dbReference>
<keyword evidence="1" id="KW-0472">Membrane</keyword>
<dbReference type="Gene3D" id="2.10.220.10">
    <property type="entry name" value="Hormone Receptor, Insulin-like Growth Factor Receptor 1, Chain A, domain 2"/>
    <property type="match status" value="1"/>
</dbReference>
<evidence type="ECO:0000259" key="2">
    <source>
        <dbReference type="SMART" id="SM00181"/>
    </source>
</evidence>
<evidence type="ECO:0000256" key="1">
    <source>
        <dbReference type="SAM" id="Phobius"/>
    </source>
</evidence>
<dbReference type="Pfam" id="PF03302">
    <property type="entry name" value="VSP"/>
    <property type="match status" value="1"/>
</dbReference>
<sequence length="472" mass="48092">MYMGGCYQPSTAPGNVMCKAATEGKCDTPADGKTYFVVPGATKTDQSVVACGDTTGVTVDTNKKYVGVDGCAKCDAPESLSAAGTATATCTECNANLYLKTVSSPTPTKSCVTEAACKEGSTHFPTTDSSNGDKKVCVSCSQTSNGGIADCAKCSLTTSPAGAGAAVTCTECDSTKKLSPLKDACLDGCPAGTYEIGDTNKVCTPCHASCAECNNNANQDSCTACYPGSVLNRTTDNGSTGTCIPECTGRYAENCKAGMCTADIGGSKYCSKCKSGFVPVDGICVSAGTTRVALTGCTSKGDGTCSACTDKYFLESGECYQSTAYPGNTLCSSAADGKCTTCANLQTPDTNGSCPLCAAGCDMCDTPKTSTCWGCLPGYYLSTDKCMKCDSDDGSITGVKDCVSCDPPDSNQGSVTCYVTQEPTVNPTDPSVNKGGTSLSTGAIAGISIVIILIIGGLAGFLCWWFLCHKKK</sequence>
<dbReference type="EMBL" id="ACGJ01002302">
    <property type="protein sequence ID" value="EET00406.1"/>
    <property type="molecule type" value="Genomic_DNA"/>
</dbReference>
<evidence type="ECO:0000313" key="4">
    <source>
        <dbReference type="Proteomes" id="UP000002488"/>
    </source>
</evidence>
<keyword evidence="1" id="KW-0812">Transmembrane</keyword>
<dbReference type="SUPFAM" id="SSF57184">
    <property type="entry name" value="Growth factor receptor domain"/>
    <property type="match status" value="3"/>
</dbReference>
<organism evidence="3 4">
    <name type="scientific">Giardia intestinalis (strain ATCC 50581 / GS clone H7)</name>
    <name type="common">Giardia lamblia</name>
    <dbReference type="NCBI Taxonomy" id="598745"/>
    <lineage>
        <taxon>Eukaryota</taxon>
        <taxon>Metamonada</taxon>
        <taxon>Diplomonadida</taxon>
        <taxon>Hexamitidae</taxon>
        <taxon>Giardiinae</taxon>
        <taxon>Giardia</taxon>
    </lineage>
</organism>
<dbReference type="PANTHER" id="PTHR23275:SF100">
    <property type="entry name" value="EGF-LIKE DOMAIN-CONTAINING PROTEIN"/>
    <property type="match status" value="1"/>
</dbReference>
<keyword evidence="1" id="KW-1133">Transmembrane helix</keyword>
<dbReference type="VEuPathDB" id="GiardiaDB:GL50581_2361"/>
<dbReference type="Proteomes" id="UP000002488">
    <property type="component" value="Unassembled WGS sequence"/>
</dbReference>
<feature type="domain" description="EGF-like" evidence="2">
    <location>
        <begin position="205"/>
        <end position="244"/>
    </location>
</feature>
<gene>
    <name evidence="3" type="ORF">GL50581_2361</name>
</gene>
<feature type="transmembrane region" description="Helical" evidence="1">
    <location>
        <begin position="443"/>
        <end position="467"/>
    </location>
</feature>